<gene>
    <name evidence="2" type="ORF">ADIARSV_1471</name>
</gene>
<feature type="domain" description="Transcriptional regulator AbiEi antitoxin N-terminal" evidence="1">
    <location>
        <begin position="3"/>
        <end position="85"/>
    </location>
</feature>
<dbReference type="PATRIC" id="fig|1150600.3.peg.1441"/>
<accession>R9H2B5</accession>
<reference evidence="2 3" key="1">
    <citation type="journal article" date="2013" name="Genome Announc.">
        <title>Draft Genome Sequence of Arcticibacter svalbardensis Strain MN12-7T, a Member of the Family Sphingobacteriaceae Isolated from an Arctic Soil Sample.</title>
        <authorList>
            <person name="Shivaji S."/>
            <person name="Ara S."/>
            <person name="Prasad S."/>
            <person name="Manasa B.P."/>
            <person name="Begum Z."/>
            <person name="Singh A."/>
            <person name="Kumar Pinnaka A."/>
        </authorList>
    </citation>
    <scope>NUCLEOTIDE SEQUENCE [LARGE SCALE GENOMIC DNA]</scope>
    <source>
        <strain evidence="2 3">MN12-7</strain>
    </source>
</reference>
<protein>
    <recommendedName>
        <fullName evidence="1">Transcriptional regulator AbiEi antitoxin N-terminal domain-containing protein</fullName>
    </recommendedName>
</protein>
<dbReference type="InterPro" id="IPR033455">
    <property type="entry name" value="AbiEi_3_N"/>
</dbReference>
<evidence type="ECO:0000313" key="3">
    <source>
        <dbReference type="Proteomes" id="UP000014174"/>
    </source>
</evidence>
<organism evidence="2 3">
    <name type="scientific">Arcticibacter svalbardensis MN12-7</name>
    <dbReference type="NCBI Taxonomy" id="1150600"/>
    <lineage>
        <taxon>Bacteria</taxon>
        <taxon>Pseudomonadati</taxon>
        <taxon>Bacteroidota</taxon>
        <taxon>Sphingobacteriia</taxon>
        <taxon>Sphingobacteriales</taxon>
        <taxon>Sphingobacteriaceae</taxon>
        <taxon>Arcticibacter</taxon>
    </lineage>
</organism>
<dbReference type="EMBL" id="AQPN01000054">
    <property type="protein sequence ID" value="EOR95359.1"/>
    <property type="molecule type" value="Genomic_DNA"/>
</dbReference>
<comment type="caution">
    <text evidence="2">The sequence shown here is derived from an EMBL/GenBank/DDBJ whole genome shotgun (WGS) entry which is preliminary data.</text>
</comment>
<evidence type="ECO:0000313" key="2">
    <source>
        <dbReference type="EMBL" id="EOR95359.1"/>
    </source>
</evidence>
<name>R9H2B5_9SPHI</name>
<dbReference type="Proteomes" id="UP000014174">
    <property type="component" value="Unassembled WGS sequence"/>
</dbReference>
<dbReference type="STRING" id="1150600.ADIARSV_1471"/>
<dbReference type="Pfam" id="PF11459">
    <property type="entry name" value="AbiEi_3"/>
    <property type="match status" value="1"/>
</dbReference>
<sequence>MQLQPYGTVLLSSWLSGKGYSPELQKRYRSSKWLESIGTGAMKRTGDKVDIEGALYAMQNQVGMSLHIGAGSALALQGRSHYLEMGKKEIILFGQEGEKLPKWFMTYPWDSVLNYYSSAFLPPDLGLIEHETRNFKVKISGPARAILECLYLAPKEMALMECYELMEGINNLRPSSVQELLESCSSVKVKRLFLFMAKKVAHSWYKHINLSKIDLGKGKRSILPGGIYVPEFEITVPKELIDYGTTL</sequence>
<dbReference type="InterPro" id="IPR021561">
    <property type="entry name" value="AbiEi_3"/>
</dbReference>
<dbReference type="AlphaFoldDB" id="R9H2B5"/>
<proteinExistence type="predicted"/>
<keyword evidence="3" id="KW-1185">Reference proteome</keyword>
<dbReference type="eggNOG" id="COG5340">
    <property type="taxonomic scope" value="Bacteria"/>
</dbReference>
<evidence type="ECO:0000259" key="1">
    <source>
        <dbReference type="Pfam" id="PF17194"/>
    </source>
</evidence>
<dbReference type="Pfam" id="PF17194">
    <property type="entry name" value="AbiEi_3_N"/>
    <property type="match status" value="1"/>
</dbReference>